<dbReference type="InterPro" id="IPR019821">
    <property type="entry name" value="Kinesin_motor_CS"/>
</dbReference>
<dbReference type="InterPro" id="IPR001752">
    <property type="entry name" value="Kinesin_motor_dom"/>
</dbReference>
<evidence type="ECO:0000256" key="5">
    <source>
        <dbReference type="ARBA" id="ARBA00022840"/>
    </source>
</evidence>
<evidence type="ECO:0000256" key="7">
    <source>
        <dbReference type="ARBA" id="ARBA00023175"/>
    </source>
</evidence>
<evidence type="ECO:0000256" key="6">
    <source>
        <dbReference type="ARBA" id="ARBA00023054"/>
    </source>
</evidence>
<evidence type="ECO:0000313" key="12">
    <source>
        <dbReference type="EMBL" id="EIE23467.1"/>
    </source>
</evidence>
<dbReference type="OrthoDB" id="3176171at2759"/>
<keyword evidence="5 9" id="KW-0067">ATP-binding</keyword>
<dbReference type="GO" id="GO:0005874">
    <property type="term" value="C:microtubule"/>
    <property type="evidence" value="ECO:0007669"/>
    <property type="project" value="UniProtKB-KW"/>
</dbReference>
<dbReference type="eggNOG" id="KOG4280">
    <property type="taxonomic scope" value="Eukaryota"/>
</dbReference>
<dbReference type="AlphaFoldDB" id="I0YYJ8"/>
<name>I0YYJ8_COCSC</name>
<dbReference type="RefSeq" id="XP_005648011.1">
    <property type="nucleotide sequence ID" value="XM_005647954.1"/>
</dbReference>
<evidence type="ECO:0000256" key="9">
    <source>
        <dbReference type="PROSITE-ProRule" id="PRU00283"/>
    </source>
</evidence>
<reference evidence="12 13" key="1">
    <citation type="journal article" date="2012" name="Genome Biol.">
        <title>The genome of the polar eukaryotic microalga coccomyxa subellipsoidea reveals traits of cold adaptation.</title>
        <authorList>
            <person name="Blanc G."/>
            <person name="Agarkova I."/>
            <person name="Grimwood J."/>
            <person name="Kuo A."/>
            <person name="Brueggeman A."/>
            <person name="Dunigan D."/>
            <person name="Gurnon J."/>
            <person name="Ladunga I."/>
            <person name="Lindquist E."/>
            <person name="Lucas S."/>
            <person name="Pangilinan J."/>
            <person name="Proschold T."/>
            <person name="Salamov A."/>
            <person name="Schmutz J."/>
            <person name="Weeks D."/>
            <person name="Yamada T."/>
            <person name="Claverie J.M."/>
            <person name="Grigoriev I."/>
            <person name="Van Etten J."/>
            <person name="Lomsadze A."/>
            <person name="Borodovsky M."/>
        </authorList>
    </citation>
    <scope>NUCLEOTIDE SEQUENCE [LARGE SCALE GENOMIC DNA]</scope>
    <source>
        <strain evidence="12 13">C-169</strain>
    </source>
</reference>
<keyword evidence="8" id="KW-0206">Cytoskeleton</keyword>
<evidence type="ECO:0000256" key="2">
    <source>
        <dbReference type="ARBA" id="ARBA00022490"/>
    </source>
</evidence>
<keyword evidence="2" id="KW-0963">Cytoplasm</keyword>
<dbReference type="GO" id="GO:0007018">
    <property type="term" value="P:microtubule-based movement"/>
    <property type="evidence" value="ECO:0007669"/>
    <property type="project" value="InterPro"/>
</dbReference>
<evidence type="ECO:0000313" key="13">
    <source>
        <dbReference type="Proteomes" id="UP000007264"/>
    </source>
</evidence>
<dbReference type="SMART" id="SM00129">
    <property type="entry name" value="KISc"/>
    <property type="match status" value="1"/>
</dbReference>
<protein>
    <recommendedName>
        <fullName evidence="10">Kinesin-like protein</fullName>
    </recommendedName>
</protein>
<comment type="caution">
    <text evidence="12">The sequence shown here is derived from an EMBL/GenBank/DDBJ whole genome shotgun (WGS) entry which is preliminary data.</text>
</comment>
<dbReference type="Proteomes" id="UP000007264">
    <property type="component" value="Unassembled WGS sequence"/>
</dbReference>
<dbReference type="GO" id="GO:0008017">
    <property type="term" value="F:microtubule binding"/>
    <property type="evidence" value="ECO:0007669"/>
    <property type="project" value="InterPro"/>
</dbReference>
<evidence type="ECO:0000256" key="1">
    <source>
        <dbReference type="ARBA" id="ARBA00004245"/>
    </source>
</evidence>
<dbReference type="InterPro" id="IPR027640">
    <property type="entry name" value="Kinesin-like_fam"/>
</dbReference>
<evidence type="ECO:0000259" key="11">
    <source>
        <dbReference type="PROSITE" id="PS50067"/>
    </source>
</evidence>
<keyword evidence="3 10" id="KW-0493">Microtubule</keyword>
<dbReference type="PROSITE" id="PS50067">
    <property type="entry name" value="KINESIN_MOTOR_2"/>
    <property type="match status" value="1"/>
</dbReference>
<sequence>MSKSNQQSSRGECVKVVVRCRPQNRAETAASLRSIVSVVTSLKQIDVEDPRIPSGADRKTFSFDSVYDVESSQHQVYHGSVSDVVASVLHGYNGTIFAYGQTGTGKTYTMEGGVDEASKGIIPQSFAQIYTHIEEQSHEVQFLVRVSFLEVYNEEVRDLLSKDSKRALEVREHRSTGVYIKGLTAIIVKSAKELEKVLEVGKKNRSIGATLMNQDSSRSHSIFTITVEMLEGVTKESSGHTRVGKLNLVDLAGSERQSRTQASGERLKEATRINMALSALGNVISALVDNRTGHIPYRDSKLTRLLQDSLGGNTKTVMIANIGPAETDYEETMSTLRYANRAKNIRNLPRINEDPKARVPQSNIRNNAAFCSRVSG</sequence>
<dbReference type="PRINTS" id="PR00380">
    <property type="entry name" value="KINESINHEAVY"/>
</dbReference>
<dbReference type="InterPro" id="IPR036961">
    <property type="entry name" value="Kinesin_motor_dom_sf"/>
</dbReference>
<feature type="binding site" evidence="9">
    <location>
        <begin position="100"/>
        <end position="107"/>
    </location>
    <ligand>
        <name>ATP</name>
        <dbReference type="ChEBI" id="CHEBI:30616"/>
    </ligand>
</feature>
<organism evidence="12 13">
    <name type="scientific">Coccomyxa subellipsoidea (strain C-169)</name>
    <name type="common">Green microalga</name>
    <dbReference type="NCBI Taxonomy" id="574566"/>
    <lineage>
        <taxon>Eukaryota</taxon>
        <taxon>Viridiplantae</taxon>
        <taxon>Chlorophyta</taxon>
        <taxon>core chlorophytes</taxon>
        <taxon>Trebouxiophyceae</taxon>
        <taxon>Trebouxiophyceae incertae sedis</taxon>
        <taxon>Coccomyxaceae</taxon>
        <taxon>Coccomyxa</taxon>
        <taxon>Coccomyxa subellipsoidea</taxon>
    </lineage>
</organism>
<dbReference type="PROSITE" id="PS00411">
    <property type="entry name" value="KINESIN_MOTOR_1"/>
    <property type="match status" value="1"/>
</dbReference>
<keyword evidence="6" id="KW-0175">Coiled coil</keyword>
<dbReference type="GO" id="GO:0005524">
    <property type="term" value="F:ATP binding"/>
    <property type="evidence" value="ECO:0007669"/>
    <property type="project" value="UniProtKB-UniRule"/>
</dbReference>
<dbReference type="EMBL" id="AGSI01000007">
    <property type="protein sequence ID" value="EIE23467.1"/>
    <property type="molecule type" value="Genomic_DNA"/>
</dbReference>
<dbReference type="InterPro" id="IPR027417">
    <property type="entry name" value="P-loop_NTPase"/>
</dbReference>
<comment type="subcellular location">
    <subcellularLocation>
        <location evidence="1">Cytoplasm</location>
        <location evidence="1">Cytoskeleton</location>
    </subcellularLocation>
</comment>
<dbReference type="PANTHER" id="PTHR47969">
    <property type="entry name" value="CHROMOSOME-ASSOCIATED KINESIN KIF4A-RELATED"/>
    <property type="match status" value="1"/>
</dbReference>
<accession>I0YYJ8</accession>
<dbReference type="FunFam" id="3.40.850.10:FF:000029">
    <property type="entry name" value="Kinesin-like protein KIF17"/>
    <property type="match status" value="1"/>
</dbReference>
<comment type="similarity">
    <text evidence="9 10">Belongs to the TRAFAC class myosin-kinesin ATPase superfamily. Kinesin family.</text>
</comment>
<evidence type="ECO:0000256" key="10">
    <source>
        <dbReference type="RuleBase" id="RU000394"/>
    </source>
</evidence>
<proteinExistence type="inferred from homology"/>
<dbReference type="Pfam" id="PF00225">
    <property type="entry name" value="Kinesin"/>
    <property type="match status" value="1"/>
</dbReference>
<dbReference type="KEGG" id="csl:COCSUDRAFT_15326"/>
<keyword evidence="13" id="KW-1185">Reference proteome</keyword>
<dbReference type="GeneID" id="17041459"/>
<evidence type="ECO:0000256" key="3">
    <source>
        <dbReference type="ARBA" id="ARBA00022701"/>
    </source>
</evidence>
<dbReference type="Gene3D" id="3.40.850.10">
    <property type="entry name" value="Kinesin motor domain"/>
    <property type="match status" value="1"/>
</dbReference>
<keyword evidence="7 9" id="KW-0505">Motor protein</keyword>
<evidence type="ECO:0000256" key="8">
    <source>
        <dbReference type="ARBA" id="ARBA00023212"/>
    </source>
</evidence>
<dbReference type="SUPFAM" id="SSF52540">
    <property type="entry name" value="P-loop containing nucleoside triphosphate hydrolases"/>
    <property type="match status" value="1"/>
</dbReference>
<gene>
    <name evidence="12" type="ORF">COCSUDRAFT_15326</name>
</gene>
<feature type="domain" description="Kinesin motor" evidence="11">
    <location>
        <begin position="13"/>
        <end position="345"/>
    </location>
</feature>
<dbReference type="STRING" id="574566.I0YYJ8"/>
<dbReference type="GO" id="GO:0003777">
    <property type="term" value="F:microtubule motor activity"/>
    <property type="evidence" value="ECO:0007669"/>
    <property type="project" value="InterPro"/>
</dbReference>
<keyword evidence="4 9" id="KW-0547">Nucleotide-binding</keyword>
<evidence type="ECO:0000256" key="4">
    <source>
        <dbReference type="ARBA" id="ARBA00022741"/>
    </source>
</evidence>